<gene>
    <name evidence="9" type="ORF">JOC48_000108</name>
</gene>
<keyword evidence="7" id="KW-0812">Transmembrane</keyword>
<dbReference type="InterPro" id="IPR009056">
    <property type="entry name" value="Cyt_c-like_dom"/>
</dbReference>
<keyword evidence="10" id="KW-1185">Reference proteome</keyword>
<feature type="domain" description="Cytochrome c" evidence="8">
    <location>
        <begin position="37"/>
        <end position="124"/>
    </location>
</feature>
<dbReference type="Proteomes" id="UP001296943">
    <property type="component" value="Unassembled WGS sequence"/>
</dbReference>
<keyword evidence="2 6" id="KW-0349">Heme</keyword>
<dbReference type="PANTHER" id="PTHR37823:SF4">
    <property type="entry name" value="MENAQUINOL-CYTOCHROME C REDUCTASE CYTOCHROME B_C SUBUNIT"/>
    <property type="match status" value="1"/>
</dbReference>
<proteinExistence type="predicted"/>
<keyword evidence="5 6" id="KW-0408">Iron</keyword>
<evidence type="ECO:0000256" key="5">
    <source>
        <dbReference type="ARBA" id="ARBA00023004"/>
    </source>
</evidence>
<evidence type="ECO:0000256" key="7">
    <source>
        <dbReference type="SAM" id="Phobius"/>
    </source>
</evidence>
<dbReference type="PIRSF" id="PIRSF000025">
    <property type="entry name" value="Cytc_Bsub_c550"/>
    <property type="match status" value="1"/>
</dbReference>
<dbReference type="PANTHER" id="PTHR37823">
    <property type="entry name" value="CYTOCHROME C-553-LIKE"/>
    <property type="match status" value="1"/>
</dbReference>
<keyword evidence="7" id="KW-1133">Transmembrane helix</keyword>
<accession>A0ABS2MUT6</accession>
<keyword evidence="3 6" id="KW-0479">Metal-binding</keyword>
<keyword evidence="7" id="KW-0472">Membrane</keyword>
<evidence type="ECO:0000256" key="4">
    <source>
        <dbReference type="ARBA" id="ARBA00022982"/>
    </source>
</evidence>
<evidence type="ECO:0000313" key="10">
    <source>
        <dbReference type="Proteomes" id="UP001296943"/>
    </source>
</evidence>
<dbReference type="RefSeq" id="WP_204497092.1">
    <property type="nucleotide sequence ID" value="NZ_JAFBDR010000001.1"/>
</dbReference>
<evidence type="ECO:0000256" key="6">
    <source>
        <dbReference type="PROSITE-ProRule" id="PRU00433"/>
    </source>
</evidence>
<dbReference type="InterPro" id="IPR054780">
    <property type="entry name" value="Cytochro_C550_firm"/>
</dbReference>
<keyword evidence="1" id="KW-0813">Transport</keyword>
<dbReference type="SUPFAM" id="SSF46626">
    <property type="entry name" value="Cytochrome c"/>
    <property type="match status" value="1"/>
</dbReference>
<dbReference type="Gene3D" id="1.10.760.10">
    <property type="entry name" value="Cytochrome c-like domain"/>
    <property type="match status" value="1"/>
</dbReference>
<evidence type="ECO:0000313" key="9">
    <source>
        <dbReference type="EMBL" id="MBM7569639.1"/>
    </source>
</evidence>
<dbReference type="NCBIfam" id="NF045773">
    <property type="entry name" value="cytochro_C550"/>
    <property type="match status" value="1"/>
</dbReference>
<dbReference type="Pfam" id="PF13442">
    <property type="entry name" value="Cytochrome_CBB3"/>
    <property type="match status" value="1"/>
</dbReference>
<feature type="transmembrane region" description="Helical" evidence="7">
    <location>
        <begin position="6"/>
        <end position="28"/>
    </location>
</feature>
<organism evidence="9 10">
    <name type="scientific">Aquibacillus albus</name>
    <dbReference type="NCBI Taxonomy" id="1168171"/>
    <lineage>
        <taxon>Bacteria</taxon>
        <taxon>Bacillati</taxon>
        <taxon>Bacillota</taxon>
        <taxon>Bacilli</taxon>
        <taxon>Bacillales</taxon>
        <taxon>Bacillaceae</taxon>
        <taxon>Aquibacillus</taxon>
    </lineage>
</organism>
<evidence type="ECO:0000256" key="3">
    <source>
        <dbReference type="ARBA" id="ARBA00022723"/>
    </source>
</evidence>
<protein>
    <submittedName>
        <fullName evidence="9">Cytochrome c550</fullName>
    </submittedName>
</protein>
<reference evidence="9 10" key="1">
    <citation type="submission" date="2021-01" db="EMBL/GenBank/DDBJ databases">
        <title>Genomic Encyclopedia of Type Strains, Phase IV (KMG-IV): sequencing the most valuable type-strain genomes for metagenomic binning, comparative biology and taxonomic classification.</title>
        <authorList>
            <person name="Goeker M."/>
        </authorList>
    </citation>
    <scope>NUCLEOTIDE SEQUENCE [LARGE SCALE GENOMIC DNA]</scope>
    <source>
        <strain evidence="9 10">DSM 23711</strain>
    </source>
</reference>
<comment type="caution">
    <text evidence="9">The sequence shown here is derived from an EMBL/GenBank/DDBJ whole genome shotgun (WGS) entry which is preliminary data.</text>
</comment>
<evidence type="ECO:0000256" key="1">
    <source>
        <dbReference type="ARBA" id="ARBA00022448"/>
    </source>
</evidence>
<dbReference type="EMBL" id="JAFBDR010000001">
    <property type="protein sequence ID" value="MBM7569639.1"/>
    <property type="molecule type" value="Genomic_DNA"/>
</dbReference>
<dbReference type="InterPro" id="IPR051811">
    <property type="entry name" value="Cytochrome_c550/c551-like"/>
</dbReference>
<sequence>MKRNPVIPYAIIAVLGILAMIILAVVGLDQQEKIELAHENGGEQTDAEPREPEAIAQSCIGCHGTDLAGGGSAPSLQDVGNKYTQEEILDIIKNGIPGTSMPSMVPTISNEEAEVLASWLAENNK</sequence>
<keyword evidence="4" id="KW-0249">Electron transport</keyword>
<name>A0ABS2MUT6_9BACI</name>
<dbReference type="InterPro" id="IPR012218">
    <property type="entry name" value="Cyt_c_BACSU-c550-type"/>
</dbReference>
<dbReference type="InterPro" id="IPR036909">
    <property type="entry name" value="Cyt_c-like_dom_sf"/>
</dbReference>
<dbReference type="PROSITE" id="PS51007">
    <property type="entry name" value="CYTC"/>
    <property type="match status" value="1"/>
</dbReference>
<evidence type="ECO:0000259" key="8">
    <source>
        <dbReference type="PROSITE" id="PS51007"/>
    </source>
</evidence>
<evidence type="ECO:0000256" key="2">
    <source>
        <dbReference type="ARBA" id="ARBA00022617"/>
    </source>
</evidence>